<evidence type="ECO:0000256" key="3">
    <source>
        <dbReference type="ARBA" id="ARBA00022475"/>
    </source>
</evidence>
<dbReference type="GO" id="GO:0005886">
    <property type="term" value="C:plasma membrane"/>
    <property type="evidence" value="ECO:0007669"/>
    <property type="project" value="UniProtKB-SubCell"/>
</dbReference>
<dbReference type="Proteomes" id="UP000316167">
    <property type="component" value="Unassembled WGS sequence"/>
</dbReference>
<gene>
    <name evidence="9" type="ORF">IQ13_3155</name>
</gene>
<comment type="caution">
    <text evidence="9">The sequence shown here is derived from an EMBL/GenBank/DDBJ whole genome shotgun (WGS) entry which is preliminary data.</text>
</comment>
<dbReference type="OrthoDB" id="1375727at2"/>
<feature type="transmembrane region" description="Helical" evidence="8">
    <location>
        <begin position="21"/>
        <end position="40"/>
    </location>
</feature>
<accession>A0A562SH49</accession>
<dbReference type="EMBL" id="VLLE01000005">
    <property type="protein sequence ID" value="TWI80478.1"/>
    <property type="molecule type" value="Genomic_DNA"/>
</dbReference>
<evidence type="ECO:0000256" key="4">
    <source>
        <dbReference type="ARBA" id="ARBA00022692"/>
    </source>
</evidence>
<dbReference type="GO" id="GO:0022857">
    <property type="term" value="F:transmembrane transporter activity"/>
    <property type="evidence" value="ECO:0007669"/>
    <property type="project" value="InterPro"/>
</dbReference>
<keyword evidence="7" id="KW-0813">Transport</keyword>
<evidence type="ECO:0000256" key="1">
    <source>
        <dbReference type="ARBA" id="ARBA00004162"/>
    </source>
</evidence>
<evidence type="ECO:0000313" key="10">
    <source>
        <dbReference type="Proteomes" id="UP000316167"/>
    </source>
</evidence>
<evidence type="ECO:0000256" key="5">
    <source>
        <dbReference type="ARBA" id="ARBA00022989"/>
    </source>
</evidence>
<keyword evidence="3" id="KW-1003">Cell membrane</keyword>
<sequence length="137" mass="15067">MKLRKKRTESSEVFTDALNDILFILLMFFLIVSTLANPNVRKASLPKAKSNTTAKQSVAVTIDSLNRFYVEAKPVDPMAMDSALARIINAKRANGEEPTIAINADRNCKLESFAAVLRAADRLGVKAVMNVDKKGLQ</sequence>
<dbReference type="Gene3D" id="3.30.420.270">
    <property type="match status" value="1"/>
</dbReference>
<dbReference type="RefSeq" id="WP_144887440.1">
    <property type="nucleotide sequence ID" value="NZ_VLLE01000005.1"/>
</dbReference>
<evidence type="ECO:0000256" key="8">
    <source>
        <dbReference type="SAM" id="Phobius"/>
    </source>
</evidence>
<comment type="subcellular location">
    <subcellularLocation>
        <location evidence="1">Cell membrane</location>
        <topology evidence="1">Single-pass membrane protein</topology>
    </subcellularLocation>
    <subcellularLocation>
        <location evidence="7">Cell membrane</location>
        <topology evidence="7">Single-pass type II membrane protein</topology>
    </subcellularLocation>
</comment>
<dbReference type="Pfam" id="PF02472">
    <property type="entry name" value="ExbD"/>
    <property type="match status" value="1"/>
</dbReference>
<dbReference type="PANTHER" id="PTHR30558">
    <property type="entry name" value="EXBD MEMBRANE COMPONENT OF PMF-DRIVEN MACROMOLECULE IMPORT SYSTEM"/>
    <property type="match status" value="1"/>
</dbReference>
<evidence type="ECO:0000256" key="6">
    <source>
        <dbReference type="ARBA" id="ARBA00023136"/>
    </source>
</evidence>
<keyword evidence="7" id="KW-0653">Protein transport</keyword>
<comment type="similarity">
    <text evidence="2 7">Belongs to the ExbD/TolR family.</text>
</comment>
<proteinExistence type="inferred from homology"/>
<keyword evidence="4 7" id="KW-0812">Transmembrane</keyword>
<keyword evidence="6 8" id="KW-0472">Membrane</keyword>
<name>A0A562SH49_9BACT</name>
<evidence type="ECO:0000313" key="9">
    <source>
        <dbReference type="EMBL" id="TWI80478.1"/>
    </source>
</evidence>
<dbReference type="AlphaFoldDB" id="A0A562SH49"/>
<reference evidence="9 10" key="1">
    <citation type="journal article" date="2015" name="Stand. Genomic Sci.">
        <title>Genomic Encyclopedia of Bacterial and Archaeal Type Strains, Phase III: the genomes of soil and plant-associated and newly described type strains.</title>
        <authorList>
            <person name="Whitman W.B."/>
            <person name="Woyke T."/>
            <person name="Klenk H.P."/>
            <person name="Zhou Y."/>
            <person name="Lilburn T.G."/>
            <person name="Beck B.J."/>
            <person name="De Vos P."/>
            <person name="Vandamme P."/>
            <person name="Eisen J.A."/>
            <person name="Garrity G."/>
            <person name="Hugenholtz P."/>
            <person name="Kyrpides N.C."/>
        </authorList>
    </citation>
    <scope>NUCLEOTIDE SEQUENCE [LARGE SCALE GENOMIC DNA]</scope>
    <source>
        <strain evidence="9 10">CGMCC 1.7271</strain>
    </source>
</reference>
<keyword evidence="10" id="KW-1185">Reference proteome</keyword>
<dbReference type="InterPro" id="IPR003400">
    <property type="entry name" value="ExbD"/>
</dbReference>
<keyword evidence="5 8" id="KW-1133">Transmembrane helix</keyword>
<protein>
    <submittedName>
        <fullName evidence="9">Biopolymer transport protein ExbD</fullName>
    </submittedName>
</protein>
<organism evidence="9 10">
    <name type="scientific">Lacibacter cauensis</name>
    <dbReference type="NCBI Taxonomy" id="510947"/>
    <lineage>
        <taxon>Bacteria</taxon>
        <taxon>Pseudomonadati</taxon>
        <taxon>Bacteroidota</taxon>
        <taxon>Chitinophagia</taxon>
        <taxon>Chitinophagales</taxon>
        <taxon>Chitinophagaceae</taxon>
        <taxon>Lacibacter</taxon>
    </lineage>
</organism>
<dbReference type="GO" id="GO:0015031">
    <property type="term" value="P:protein transport"/>
    <property type="evidence" value="ECO:0007669"/>
    <property type="project" value="UniProtKB-KW"/>
</dbReference>
<evidence type="ECO:0000256" key="2">
    <source>
        <dbReference type="ARBA" id="ARBA00005811"/>
    </source>
</evidence>
<evidence type="ECO:0000256" key="7">
    <source>
        <dbReference type="RuleBase" id="RU003879"/>
    </source>
</evidence>